<dbReference type="Pfam" id="PF03355">
    <property type="entry name" value="Pox_TAP"/>
    <property type="match status" value="1"/>
</dbReference>
<organism evidence="7 8">
    <name type="scientific">Nile crocodilepox virus (isolate Crocodylus niloticus/Zimbabwe/Ume/2001)</name>
    <name type="common">CRV</name>
    <dbReference type="NCBI Taxonomy" id="1289473"/>
    <lineage>
        <taxon>Viruses</taxon>
        <taxon>Varidnaviria</taxon>
        <taxon>Bamfordvirae</taxon>
        <taxon>Nucleocytoviricota</taxon>
        <taxon>Pokkesviricetes</taxon>
        <taxon>Chitovirales</taxon>
        <taxon>Poxviridae</taxon>
        <taxon>Chordopoxvirinae</taxon>
        <taxon>Crocodylidpoxvirus</taxon>
        <taxon>Crocodylidpoxvirus nilecrocodilepox</taxon>
        <taxon>Nile crocodilepox virus</taxon>
    </lineage>
</organism>
<keyword evidence="5" id="KW-0010">Activator</keyword>
<name>Q070H1_CPRVZ</name>
<sequence length="258" mass="29142">MSLRIKLGKLKEIVSFFSEFSEEISLNVDRANSTLYIFSSLGAVNIWSIVPIQSNIFCDGDVGFVFNVPVIKVKNCLSSFHHDSLVTLSAGDGCVTLSGEHVVAVTIRDRNREHRTDTSISLSVGQDKFYIFNFLKYEEKCCARTIVSLDLLLGFIKSINNYQFLTVAVDGDCNLILRTPGSKDVFVMRYSTTECSDELQNYTFRVPICSLTKLKGFKKKISVFEMRVVMDVDSNILGMLFRERLGKDLINVFIPFCD</sequence>
<evidence type="ECO:0000313" key="8">
    <source>
        <dbReference type="Proteomes" id="UP000011300"/>
    </source>
</evidence>
<evidence type="ECO:0000313" key="7">
    <source>
        <dbReference type="EMBL" id="ABJ08971.1"/>
    </source>
</evidence>
<evidence type="ECO:0000256" key="1">
    <source>
        <dbReference type="ARBA" id="ARBA00002574"/>
    </source>
</evidence>
<dbReference type="InterPro" id="IPR005022">
    <property type="entry name" value="Pox_TAP"/>
</dbReference>
<dbReference type="GO" id="GO:0006355">
    <property type="term" value="P:regulation of DNA-templated transcription"/>
    <property type="evidence" value="ECO:0007669"/>
    <property type="project" value="InterPro"/>
</dbReference>
<keyword evidence="8" id="KW-1185">Reference proteome</keyword>
<evidence type="ECO:0000256" key="2">
    <source>
        <dbReference type="ARBA" id="ARBA00010262"/>
    </source>
</evidence>
<dbReference type="Proteomes" id="UP000011300">
    <property type="component" value="Segment"/>
</dbReference>
<organismHost>
    <name type="scientific">Crocodylus johnstoni</name>
    <name type="common">Australian freshwater crocodile</name>
    <dbReference type="NCBI Taxonomy" id="184234"/>
</organismHost>
<reference evidence="7 8" key="1">
    <citation type="journal article" date="2006" name="J. Virol.">
        <title>Genome of crocodilepox virus.</title>
        <authorList>
            <person name="Afonso C.L."/>
            <person name="Tulman E.R."/>
            <person name="Delhon G."/>
            <person name="Lu Z."/>
            <person name="Viljoen G.J."/>
            <person name="Wallace D.B."/>
            <person name="Kutish G.F."/>
            <person name="Rock D.L."/>
        </authorList>
    </citation>
    <scope>NUCLEOTIDE SEQUENCE [LARGE SCALE GENOMIC DNA]</scope>
    <source>
        <strain evidence="8">Isolate Crocodylus niloticus/Zimbabwe/Ume/2001</strain>
    </source>
</reference>
<evidence type="ECO:0000256" key="5">
    <source>
        <dbReference type="ARBA" id="ARBA00023159"/>
    </source>
</evidence>
<evidence type="ECO:0000256" key="6">
    <source>
        <dbReference type="ARBA" id="ARBA00023163"/>
    </source>
</evidence>
<dbReference type="EMBL" id="DQ356948">
    <property type="protein sequence ID" value="ABJ08971.1"/>
    <property type="molecule type" value="Genomic_DNA"/>
</dbReference>
<proteinExistence type="inferred from homology"/>
<evidence type="ECO:0000256" key="3">
    <source>
        <dbReference type="ARBA" id="ARBA00014311"/>
    </source>
</evidence>
<dbReference type="GeneID" id="4363343"/>
<keyword evidence="6" id="KW-0804">Transcription</keyword>
<accession>Q070H1</accession>
<dbReference type="KEGG" id="vg:4363343"/>
<keyword evidence="4" id="KW-0805">Transcription regulation</keyword>
<organismHost>
    <name type="scientific">Crocodylus porosus</name>
    <name type="common">Saltwater crocodile</name>
    <name type="synonym">Estuarine crocodile</name>
    <dbReference type="NCBI Taxonomy" id="8502"/>
</organismHost>
<dbReference type="RefSeq" id="YP_784270.1">
    <property type="nucleotide sequence ID" value="NC_008030.1"/>
</dbReference>
<comment type="similarity">
    <text evidence="2">Belongs to the chordopoxvirinae VLTF-1 family.</text>
</comment>
<protein>
    <recommendedName>
        <fullName evidence="3">Late transcription factor 1</fullName>
    </recommendedName>
</protein>
<evidence type="ECO:0000256" key="4">
    <source>
        <dbReference type="ARBA" id="ARBA00023015"/>
    </source>
</evidence>
<organismHost>
    <name type="scientific">Crocodylus niloticus</name>
    <name type="common">Nile crocodile</name>
    <name type="synonym">African crocodile</name>
    <dbReference type="NCBI Taxonomy" id="8501"/>
</organismHost>
<comment type="function">
    <text evidence="1">Associates with RNA polymerase to initiate transcription from late gene promoters.</text>
</comment>
<gene>
    <name evidence="7" type="ORF">CRV080</name>
</gene>